<dbReference type="Proteomes" id="UP000299102">
    <property type="component" value="Unassembled WGS sequence"/>
</dbReference>
<comment type="caution">
    <text evidence="1">The sequence shown here is derived from an EMBL/GenBank/DDBJ whole genome shotgun (WGS) entry which is preliminary data.</text>
</comment>
<sequence>MSHILKAADGSGCRERAGARTRSCLIEGRNTVTPRFDVSVREQGCSDTGSNGRIRLRKVRLAVSAVWVGGREGSMKVPDLVWFGSSSGLGSDSALCVHACVRARVRAGAVRLRVQIQEQVQVRMRVCVCVRTCVRVFVRMLDIFRDTQRNQQAESRASTGTEIENDAAVETECRIRFRIKIVIGSKSIIESKIRSENEFGIDSKRLMMELEGGHRNSVIKRRNPIEFGLV</sequence>
<accession>A0A4C2ACA9</accession>
<keyword evidence="2" id="KW-1185">Reference proteome</keyword>
<reference evidence="1 2" key="1">
    <citation type="journal article" date="2019" name="Commun. Biol.">
        <title>The bagworm genome reveals a unique fibroin gene that provides high tensile strength.</title>
        <authorList>
            <person name="Kono N."/>
            <person name="Nakamura H."/>
            <person name="Ohtoshi R."/>
            <person name="Tomita M."/>
            <person name="Numata K."/>
            <person name="Arakawa K."/>
        </authorList>
    </citation>
    <scope>NUCLEOTIDE SEQUENCE [LARGE SCALE GENOMIC DNA]</scope>
</reference>
<dbReference type="EMBL" id="BGZK01002790">
    <property type="protein sequence ID" value="GBP96497.1"/>
    <property type="molecule type" value="Genomic_DNA"/>
</dbReference>
<protein>
    <submittedName>
        <fullName evidence="1">Uncharacterized protein</fullName>
    </submittedName>
</protein>
<evidence type="ECO:0000313" key="1">
    <source>
        <dbReference type="EMBL" id="GBP96497.1"/>
    </source>
</evidence>
<gene>
    <name evidence="1" type="ORF">EVAR_94020_1</name>
</gene>
<name>A0A4C2ACA9_EUMVA</name>
<proteinExistence type="predicted"/>
<organism evidence="1 2">
    <name type="scientific">Eumeta variegata</name>
    <name type="common">Bagworm moth</name>
    <name type="synonym">Eumeta japonica</name>
    <dbReference type="NCBI Taxonomy" id="151549"/>
    <lineage>
        <taxon>Eukaryota</taxon>
        <taxon>Metazoa</taxon>
        <taxon>Ecdysozoa</taxon>
        <taxon>Arthropoda</taxon>
        <taxon>Hexapoda</taxon>
        <taxon>Insecta</taxon>
        <taxon>Pterygota</taxon>
        <taxon>Neoptera</taxon>
        <taxon>Endopterygota</taxon>
        <taxon>Lepidoptera</taxon>
        <taxon>Glossata</taxon>
        <taxon>Ditrysia</taxon>
        <taxon>Tineoidea</taxon>
        <taxon>Psychidae</taxon>
        <taxon>Oiketicinae</taxon>
        <taxon>Eumeta</taxon>
    </lineage>
</organism>
<dbReference type="AlphaFoldDB" id="A0A4C2ACA9"/>
<evidence type="ECO:0000313" key="2">
    <source>
        <dbReference type="Proteomes" id="UP000299102"/>
    </source>
</evidence>